<feature type="active site" description="Proton donor" evidence="1">
    <location>
        <position position="117"/>
    </location>
</feature>
<keyword evidence="1 3" id="KW-0808">Transferase</keyword>
<dbReference type="SUPFAM" id="SSF55729">
    <property type="entry name" value="Acyl-CoA N-acyltransferases (Nat)"/>
    <property type="match status" value="1"/>
</dbReference>
<dbReference type="RefSeq" id="WP_256763988.1">
    <property type="nucleotide sequence ID" value="NZ_JANIGO010000002.1"/>
</dbReference>
<dbReference type="Pfam" id="PF00583">
    <property type="entry name" value="Acetyltransf_1"/>
    <property type="match status" value="1"/>
</dbReference>
<keyword evidence="1" id="KW-0963">Cytoplasm</keyword>
<keyword evidence="3" id="KW-0689">Ribosomal protein</keyword>
<dbReference type="GO" id="GO:0008999">
    <property type="term" value="F:protein-N-terminal-alanine acetyltransferase activity"/>
    <property type="evidence" value="ECO:0007669"/>
    <property type="project" value="UniProtKB-EC"/>
</dbReference>
<comment type="caution">
    <text evidence="1">Lacks conserved residue(s) required for the propagation of feature annotation.</text>
</comment>
<dbReference type="CDD" id="cd04301">
    <property type="entry name" value="NAT_SF"/>
    <property type="match status" value="1"/>
</dbReference>
<keyword evidence="3" id="KW-0687">Ribonucleoprotein</keyword>
<dbReference type="InterPro" id="IPR050276">
    <property type="entry name" value="MshD_Acetyltransferase"/>
</dbReference>
<dbReference type="PANTHER" id="PTHR43617">
    <property type="entry name" value="L-AMINO ACID N-ACETYLTRANSFERASE"/>
    <property type="match status" value="1"/>
</dbReference>
<dbReference type="PROSITE" id="PS51186">
    <property type="entry name" value="GNAT"/>
    <property type="match status" value="1"/>
</dbReference>
<feature type="domain" description="N-acetyltransferase" evidence="2">
    <location>
        <begin position="4"/>
        <end position="149"/>
    </location>
</feature>
<comment type="function">
    <text evidence="1">Acetylates the N-terminal alanine of ribosomal protein bS18.</text>
</comment>
<gene>
    <name evidence="1 3" type="primary">rimI</name>
    <name evidence="3" type="ORF">NQT62_07200</name>
</gene>
<dbReference type="Proteomes" id="UP001204142">
    <property type="component" value="Unassembled WGS sequence"/>
</dbReference>
<evidence type="ECO:0000313" key="3">
    <source>
        <dbReference type="EMBL" id="MCQ8896219.1"/>
    </source>
</evidence>
<sequence>MALFSIRPMREDDVPQVIEIENRIYEFPWSARNFLDSLRAGYDLHCFLLDDILVGYIVMMQVVDEVHLLNISVSADQQGKGYGKHLLQWGLSRARMAGLEGMLLEVRPSNTVAKALYDNQGFKLIGVRKNYYPARVGREDALVLFKRLGQGLDIAA</sequence>
<accession>A0ABT1WFR6</accession>
<dbReference type="Gene3D" id="3.40.630.30">
    <property type="match status" value="1"/>
</dbReference>
<evidence type="ECO:0000313" key="4">
    <source>
        <dbReference type="Proteomes" id="UP001204142"/>
    </source>
</evidence>
<comment type="catalytic activity">
    <reaction evidence="1">
        <text>N-terminal L-alanyl-[ribosomal protein bS18] + acetyl-CoA = N-terminal N(alpha)-acetyl-L-alanyl-[ribosomal protein bS18] + CoA + H(+)</text>
        <dbReference type="Rhea" id="RHEA:43756"/>
        <dbReference type="Rhea" id="RHEA-COMP:10676"/>
        <dbReference type="Rhea" id="RHEA-COMP:10677"/>
        <dbReference type="ChEBI" id="CHEBI:15378"/>
        <dbReference type="ChEBI" id="CHEBI:57287"/>
        <dbReference type="ChEBI" id="CHEBI:57288"/>
        <dbReference type="ChEBI" id="CHEBI:64718"/>
        <dbReference type="ChEBI" id="CHEBI:83683"/>
        <dbReference type="EC" id="2.3.1.266"/>
    </reaction>
</comment>
<dbReference type="EC" id="2.3.1.266" evidence="1"/>
<evidence type="ECO:0000259" key="2">
    <source>
        <dbReference type="PROSITE" id="PS51186"/>
    </source>
</evidence>
<dbReference type="NCBIfam" id="TIGR01575">
    <property type="entry name" value="rimI"/>
    <property type="match status" value="1"/>
</dbReference>
<protein>
    <recommendedName>
        <fullName evidence="1">[Ribosomal protein bS18]-alanine N-acetyltransferase</fullName>
        <ecNumber evidence="1">2.3.1.266</ecNumber>
    </recommendedName>
</protein>
<keyword evidence="1 3" id="KW-0012">Acyltransferase</keyword>
<comment type="caution">
    <text evidence="3">The sequence shown here is derived from an EMBL/GenBank/DDBJ whole genome shotgun (WGS) entry which is preliminary data.</text>
</comment>
<dbReference type="InterPro" id="IPR000182">
    <property type="entry name" value="GNAT_dom"/>
</dbReference>
<proteinExistence type="inferred from homology"/>
<keyword evidence="4" id="KW-1185">Reference proteome</keyword>
<organism evidence="3 4">
    <name type="scientific">Limnobacter humi</name>
    <dbReference type="NCBI Taxonomy" id="1778671"/>
    <lineage>
        <taxon>Bacteria</taxon>
        <taxon>Pseudomonadati</taxon>
        <taxon>Pseudomonadota</taxon>
        <taxon>Betaproteobacteria</taxon>
        <taxon>Burkholderiales</taxon>
        <taxon>Burkholderiaceae</taxon>
        <taxon>Limnobacter</taxon>
    </lineage>
</organism>
<comment type="subcellular location">
    <subcellularLocation>
        <location evidence="1">Cytoplasm</location>
    </subcellularLocation>
</comment>
<name>A0ABT1WFR6_9BURK</name>
<reference evidence="3 4" key="1">
    <citation type="submission" date="2022-07" db="EMBL/GenBank/DDBJ databases">
        <authorList>
            <person name="Xamxidin M."/>
            <person name="Wu M."/>
        </authorList>
    </citation>
    <scope>NUCLEOTIDE SEQUENCE [LARGE SCALE GENOMIC DNA]</scope>
    <source>
        <strain evidence="3 4">NBRC 111650</strain>
    </source>
</reference>
<dbReference type="EMBL" id="JANIGO010000002">
    <property type="protein sequence ID" value="MCQ8896219.1"/>
    <property type="molecule type" value="Genomic_DNA"/>
</dbReference>
<comment type="similarity">
    <text evidence="1">Belongs to the acetyltransferase family. RimI subfamily.</text>
</comment>
<dbReference type="InterPro" id="IPR006464">
    <property type="entry name" value="AcTrfase_RimI/Ard1"/>
</dbReference>
<feature type="binding site" evidence="1">
    <location>
        <position position="110"/>
    </location>
    <ligand>
        <name>acetyl-CoA</name>
        <dbReference type="ChEBI" id="CHEBI:57288"/>
    </ligand>
</feature>
<feature type="active site" description="Proton acceptor" evidence="1">
    <location>
        <position position="105"/>
    </location>
</feature>
<dbReference type="PANTHER" id="PTHR43617:SF35">
    <property type="entry name" value="[RIBOSOMAL PROTEIN BS18]-ALANINE N-ACETYLTRANSFERASE"/>
    <property type="match status" value="1"/>
</dbReference>
<dbReference type="HAMAP" id="MF_02210">
    <property type="entry name" value="RimI"/>
    <property type="match status" value="1"/>
</dbReference>
<dbReference type="InterPro" id="IPR043690">
    <property type="entry name" value="RimI"/>
</dbReference>
<evidence type="ECO:0000256" key="1">
    <source>
        <dbReference type="HAMAP-Rule" id="MF_02210"/>
    </source>
</evidence>
<dbReference type="GO" id="GO:0005840">
    <property type="term" value="C:ribosome"/>
    <property type="evidence" value="ECO:0007669"/>
    <property type="project" value="UniProtKB-KW"/>
</dbReference>
<dbReference type="InterPro" id="IPR016181">
    <property type="entry name" value="Acyl_CoA_acyltransferase"/>
</dbReference>